<evidence type="ECO:0000313" key="3">
    <source>
        <dbReference type="EMBL" id="GIJ49002.1"/>
    </source>
</evidence>
<gene>
    <name evidence="3" type="ORF">Val02_58880</name>
</gene>
<accession>A0A8J4DUB2</accession>
<keyword evidence="2" id="KW-0732">Signal</keyword>
<name>A0A8J4DUB2_9ACTN</name>
<organism evidence="3 4">
    <name type="scientific">Virgisporangium aliadipatigenens</name>
    <dbReference type="NCBI Taxonomy" id="741659"/>
    <lineage>
        <taxon>Bacteria</taxon>
        <taxon>Bacillati</taxon>
        <taxon>Actinomycetota</taxon>
        <taxon>Actinomycetes</taxon>
        <taxon>Micromonosporales</taxon>
        <taxon>Micromonosporaceae</taxon>
        <taxon>Virgisporangium</taxon>
    </lineage>
</organism>
<comment type="caution">
    <text evidence="3">The sequence shown here is derived from an EMBL/GenBank/DDBJ whole genome shotgun (WGS) entry which is preliminary data.</text>
</comment>
<protein>
    <submittedName>
        <fullName evidence="3">Uncharacterized protein</fullName>
    </submittedName>
</protein>
<feature type="chain" id="PRO_5035211895" evidence="2">
    <location>
        <begin position="17"/>
        <end position="326"/>
    </location>
</feature>
<reference evidence="3" key="1">
    <citation type="submission" date="2021-01" db="EMBL/GenBank/DDBJ databases">
        <title>Whole genome shotgun sequence of Virgisporangium aliadipatigenens NBRC 105644.</title>
        <authorList>
            <person name="Komaki H."/>
            <person name="Tamura T."/>
        </authorList>
    </citation>
    <scope>NUCLEOTIDE SEQUENCE</scope>
    <source>
        <strain evidence="3">NBRC 105644</strain>
    </source>
</reference>
<dbReference type="Proteomes" id="UP000619260">
    <property type="component" value="Unassembled WGS sequence"/>
</dbReference>
<sequence length="326" mass="31833">MLSFLKVLQAFLPALASTANGLGSTATNVTDQVKLFQQASTQPSWQGQSSDAQQSRMSTYVDMGGKFAAALLRSQAQTAAGTAQMQAGQMTVQAAVNVAKGAGFLVMPNGTVRLSPAQRAATADKPAARFALQKVAWKLTAVIHAGMTQSTAADAQTAAALIEVATQYLAQLFQKESEGSASLPPVEIPPATPVTTTPVEVPEPTPLPAFDGGAGLSGVDASGGIGGGLEGAGGGAFGGAAGLGAGAAGTLGGTLGADAMGAGTAGGAAGGAGAAGARGGAVGAPFMPMGAGGAAGRDSERAGRDGWLQEDDDPWRHGDAPDGVLS</sequence>
<keyword evidence="4" id="KW-1185">Reference proteome</keyword>
<evidence type="ECO:0000256" key="2">
    <source>
        <dbReference type="SAM" id="SignalP"/>
    </source>
</evidence>
<feature type="region of interest" description="Disordered" evidence="1">
    <location>
        <begin position="266"/>
        <end position="326"/>
    </location>
</feature>
<dbReference type="EMBL" id="BOPF01000024">
    <property type="protein sequence ID" value="GIJ49002.1"/>
    <property type="molecule type" value="Genomic_DNA"/>
</dbReference>
<proteinExistence type="predicted"/>
<evidence type="ECO:0000256" key="1">
    <source>
        <dbReference type="SAM" id="MobiDB-lite"/>
    </source>
</evidence>
<feature type="compositionally biased region" description="Gly residues" evidence="1">
    <location>
        <begin position="266"/>
        <end position="282"/>
    </location>
</feature>
<feature type="signal peptide" evidence="2">
    <location>
        <begin position="1"/>
        <end position="16"/>
    </location>
</feature>
<dbReference type="AlphaFoldDB" id="A0A8J4DUB2"/>
<dbReference type="RefSeq" id="WP_203902479.1">
    <property type="nucleotide sequence ID" value="NZ_BOPF01000024.1"/>
</dbReference>
<evidence type="ECO:0000313" key="4">
    <source>
        <dbReference type="Proteomes" id="UP000619260"/>
    </source>
</evidence>